<sequence>MVKDAAAQVGVTSSRASAQASKRRSRHIRISIEFRSNVTNHRRRRRQDVIIRSENAVPCKPDVNSGDRTVTEERCSTSSPNLEDDDDDDALMSASCCSSNGSCDDERIKFTDLEEGSVEVETSMYYSGRSGERFVYCAIYFRNKYIFENHFKICLVSNSFSLSWCGIYIRKVS</sequence>
<dbReference type="AlphaFoldDB" id="A0A8T2YTY6"/>
<feature type="region of interest" description="Disordered" evidence="1">
    <location>
        <begin position="1"/>
        <end position="24"/>
    </location>
</feature>
<comment type="caution">
    <text evidence="2">The sequence shown here is derived from an EMBL/GenBank/DDBJ whole genome shotgun (WGS) entry which is preliminary data.</text>
</comment>
<keyword evidence="3" id="KW-1185">Reference proteome</keyword>
<feature type="region of interest" description="Disordered" evidence="1">
    <location>
        <begin position="60"/>
        <end position="83"/>
    </location>
</feature>
<proteinExistence type="predicted"/>
<dbReference type="EMBL" id="JACEGQ020000005">
    <property type="protein sequence ID" value="KAH8508490.1"/>
    <property type="molecule type" value="Genomic_DNA"/>
</dbReference>
<accession>A0A8T2YTY6</accession>
<protein>
    <submittedName>
        <fullName evidence="2">Uncharacterized protein</fullName>
    </submittedName>
</protein>
<evidence type="ECO:0000313" key="2">
    <source>
        <dbReference type="EMBL" id="KAH8508490.1"/>
    </source>
</evidence>
<organism evidence="2 3">
    <name type="scientific">Populus deltoides</name>
    <name type="common">Eastern poplar</name>
    <name type="synonym">Eastern cottonwood</name>
    <dbReference type="NCBI Taxonomy" id="3696"/>
    <lineage>
        <taxon>Eukaryota</taxon>
        <taxon>Viridiplantae</taxon>
        <taxon>Streptophyta</taxon>
        <taxon>Embryophyta</taxon>
        <taxon>Tracheophyta</taxon>
        <taxon>Spermatophyta</taxon>
        <taxon>Magnoliopsida</taxon>
        <taxon>eudicotyledons</taxon>
        <taxon>Gunneridae</taxon>
        <taxon>Pentapetalae</taxon>
        <taxon>rosids</taxon>
        <taxon>fabids</taxon>
        <taxon>Malpighiales</taxon>
        <taxon>Salicaceae</taxon>
        <taxon>Saliceae</taxon>
        <taxon>Populus</taxon>
    </lineage>
</organism>
<evidence type="ECO:0000256" key="1">
    <source>
        <dbReference type="SAM" id="MobiDB-lite"/>
    </source>
</evidence>
<reference evidence="2" key="1">
    <citation type="journal article" date="2021" name="J. Hered.">
        <title>Genome Assembly of Salicaceae Populus deltoides (Eastern Cottonwood) I-69 Based on Nanopore Sequencing and Hi-C Technologies.</title>
        <authorList>
            <person name="Bai S."/>
            <person name="Wu H."/>
            <person name="Zhang J."/>
            <person name="Pan Z."/>
            <person name="Zhao W."/>
            <person name="Li Z."/>
            <person name="Tong C."/>
        </authorList>
    </citation>
    <scope>NUCLEOTIDE SEQUENCE</scope>
    <source>
        <tissue evidence="2">Leaf</tissue>
    </source>
</reference>
<gene>
    <name evidence="2" type="ORF">H0E87_010560</name>
</gene>
<name>A0A8T2YTY6_POPDE</name>
<dbReference type="Proteomes" id="UP000807159">
    <property type="component" value="Chromosome 5"/>
</dbReference>
<evidence type="ECO:0000313" key="3">
    <source>
        <dbReference type="Proteomes" id="UP000807159"/>
    </source>
</evidence>